<dbReference type="EC" id="3.2.2.5" evidence="4"/>
<evidence type="ECO:0000256" key="6">
    <source>
        <dbReference type="ARBA" id="ARBA00035033"/>
    </source>
</evidence>
<evidence type="ECO:0000256" key="5">
    <source>
        <dbReference type="ARBA" id="ARBA00035014"/>
    </source>
</evidence>
<evidence type="ECO:0000313" key="10">
    <source>
        <dbReference type="EMBL" id="SFP36763.1"/>
    </source>
</evidence>
<dbReference type="GO" id="GO:0003953">
    <property type="term" value="F:NAD+ nucleosidase activity"/>
    <property type="evidence" value="ECO:0007669"/>
    <property type="project" value="UniProtKB-EC"/>
</dbReference>
<dbReference type="InterPro" id="IPR041486">
    <property type="entry name" value="ThsA_STALD"/>
</dbReference>
<dbReference type="InterPro" id="IPR026590">
    <property type="entry name" value="Ssirtuin_cat_dom"/>
</dbReference>
<evidence type="ECO:0000256" key="1">
    <source>
        <dbReference type="ARBA" id="ARBA00022801"/>
    </source>
</evidence>
<dbReference type="Pfam" id="PF18185">
    <property type="entry name" value="STALD"/>
    <property type="match status" value="1"/>
</dbReference>
<name>A0A1I5PRY8_9FIRM</name>
<dbReference type="EMBL" id="FOXO01000001">
    <property type="protein sequence ID" value="SFP36763.1"/>
    <property type="molecule type" value="Genomic_DNA"/>
</dbReference>
<gene>
    <name evidence="10" type="ORF">SAMN04487928_101118</name>
</gene>
<evidence type="ECO:0000313" key="11">
    <source>
        <dbReference type="Proteomes" id="UP000182624"/>
    </source>
</evidence>
<comment type="similarity">
    <text evidence="5">Belongs to the soluble Thoeris ThsA family.</text>
</comment>
<evidence type="ECO:0000256" key="7">
    <source>
        <dbReference type="ARBA" id="ARBA00047575"/>
    </source>
</evidence>
<comment type="caution">
    <text evidence="8">Lacks conserved residue(s) required for the propagation of feature annotation.</text>
</comment>
<dbReference type="Proteomes" id="UP000182624">
    <property type="component" value="Unassembled WGS sequence"/>
</dbReference>
<evidence type="ECO:0000256" key="2">
    <source>
        <dbReference type="ARBA" id="ARBA00023027"/>
    </source>
</evidence>
<evidence type="ECO:0000259" key="9">
    <source>
        <dbReference type="PROSITE" id="PS50305"/>
    </source>
</evidence>
<dbReference type="GO" id="GO:0051607">
    <property type="term" value="P:defense response to virus"/>
    <property type="evidence" value="ECO:0007669"/>
    <property type="project" value="UniProtKB-KW"/>
</dbReference>
<keyword evidence="3" id="KW-0051">Antiviral defense</keyword>
<keyword evidence="2" id="KW-0520">NAD</keyword>
<dbReference type="SUPFAM" id="SSF52467">
    <property type="entry name" value="DHS-like NAD/FAD-binding domain"/>
    <property type="match status" value="1"/>
</dbReference>
<dbReference type="CDD" id="cd01406">
    <property type="entry name" value="SIR2-like"/>
    <property type="match status" value="1"/>
</dbReference>
<proteinExistence type="inferred from homology"/>
<keyword evidence="11" id="KW-1185">Reference proteome</keyword>
<evidence type="ECO:0000256" key="3">
    <source>
        <dbReference type="ARBA" id="ARBA00023118"/>
    </source>
</evidence>
<dbReference type="Pfam" id="PF13289">
    <property type="entry name" value="SIR2_2"/>
    <property type="match status" value="1"/>
</dbReference>
<dbReference type="RefSeq" id="WP_074882858.1">
    <property type="nucleotide sequence ID" value="NZ_FOXO01000001.1"/>
</dbReference>
<organism evidence="10 11">
    <name type="scientific">Butyrivibrio proteoclasticus</name>
    <dbReference type="NCBI Taxonomy" id="43305"/>
    <lineage>
        <taxon>Bacteria</taxon>
        <taxon>Bacillati</taxon>
        <taxon>Bacillota</taxon>
        <taxon>Clostridia</taxon>
        <taxon>Lachnospirales</taxon>
        <taxon>Lachnospiraceae</taxon>
        <taxon>Butyrivibrio</taxon>
    </lineage>
</organism>
<dbReference type="InterPro" id="IPR029035">
    <property type="entry name" value="DHS-like_NAD/FAD-binding_dom"/>
</dbReference>
<sequence length="476" mass="54485">MFATKEELIKKYSEAIKEGNAAIFAGAGLSIASGYIDWKELLRPFASQLGLDIEKENDYLAIAQYYRNERFGRASVNETILSAFSKEAKENPNIDIITRLPISTYWTTNYDHLIENGIEKSNRLADVKIEVDQLSCSKYDRDAVVYKMHGDVERPSRAVLTKDDYVLYDRSRKLFKTVLKGDLISKTFLFIGFSFEDPNLDYVLNQIHALLDENIHEHYCFFRRVKKDGLSDKDYGYAQARQELKAKDLARYGIQTVFIDEYSEITETLMAIETAVKHNNVFISGSAAEYGTWNKDDAERLAYEVARSMVRDDFRIISGFGFGIGSTVVNGALDEIYRSKYKHTEEHLCLRPFPQGIKDDDERKRLYTKYRKDMIAETGVSVFLFGNKNVSKDLTKKDIVDADGCLEEFQISKENGNVIIPIGSTGYVAKKILDEIKSDINRYPYLEGYTDILEKTTDISKIVETVLEIIRKSSQI</sequence>
<dbReference type="AlphaFoldDB" id="A0A1I5PRY8"/>
<dbReference type="PROSITE" id="PS50305">
    <property type="entry name" value="SIRTUIN"/>
    <property type="match status" value="1"/>
</dbReference>
<dbReference type="OrthoDB" id="1688888at2"/>
<keyword evidence="1" id="KW-0378">Hydrolase</keyword>
<accession>A0A1I5PRY8</accession>
<protein>
    <recommendedName>
        <fullName evidence="6">NAD(+) hydrolase ThsA</fullName>
        <ecNumber evidence="4">3.2.2.5</ecNumber>
    </recommendedName>
</protein>
<feature type="domain" description="Deacetylase sirtuin-type" evidence="9">
    <location>
        <begin position="2"/>
        <end position="247"/>
    </location>
</feature>
<evidence type="ECO:0000256" key="8">
    <source>
        <dbReference type="PROSITE-ProRule" id="PRU00236"/>
    </source>
</evidence>
<reference evidence="11" key="1">
    <citation type="submission" date="2016-10" db="EMBL/GenBank/DDBJ databases">
        <authorList>
            <person name="Varghese N."/>
            <person name="Submissions S."/>
        </authorList>
    </citation>
    <scope>NUCLEOTIDE SEQUENCE [LARGE SCALE GENOMIC DNA]</scope>
    <source>
        <strain evidence="11">P18</strain>
    </source>
</reference>
<evidence type="ECO:0000256" key="4">
    <source>
        <dbReference type="ARBA" id="ARBA00034327"/>
    </source>
</evidence>
<comment type="catalytic activity">
    <reaction evidence="7">
        <text>NAD(+) + H2O = ADP-D-ribose + nicotinamide + H(+)</text>
        <dbReference type="Rhea" id="RHEA:16301"/>
        <dbReference type="ChEBI" id="CHEBI:15377"/>
        <dbReference type="ChEBI" id="CHEBI:15378"/>
        <dbReference type="ChEBI" id="CHEBI:17154"/>
        <dbReference type="ChEBI" id="CHEBI:57540"/>
        <dbReference type="ChEBI" id="CHEBI:57967"/>
        <dbReference type="EC" id="3.2.2.5"/>
    </reaction>
    <physiologicalReaction direction="left-to-right" evidence="7">
        <dbReference type="Rhea" id="RHEA:16302"/>
    </physiologicalReaction>
</comment>